<keyword evidence="5" id="KW-0508">mRNA splicing</keyword>
<reference evidence="11 12" key="1">
    <citation type="journal article" date="2023" name="Insect Mol. Biol.">
        <title>Genome sequencing provides insights into the evolution of gene families encoding plant cell wall-degrading enzymes in longhorned beetles.</title>
        <authorList>
            <person name="Shin N.R."/>
            <person name="Okamura Y."/>
            <person name="Kirsch R."/>
            <person name="Pauchet Y."/>
        </authorList>
    </citation>
    <scope>NUCLEOTIDE SEQUENCE [LARGE SCALE GENOMIC DNA]</scope>
    <source>
        <strain evidence="11">EAD_L_NR</strain>
    </source>
</reference>
<dbReference type="InterPro" id="IPR003107">
    <property type="entry name" value="HAT"/>
</dbReference>
<feature type="compositionally biased region" description="Basic and acidic residues" evidence="10">
    <location>
        <begin position="157"/>
        <end position="167"/>
    </location>
</feature>
<dbReference type="GO" id="GO:0005685">
    <property type="term" value="C:U1 snRNP"/>
    <property type="evidence" value="ECO:0007669"/>
    <property type="project" value="TreeGrafter"/>
</dbReference>
<dbReference type="Pfam" id="PF23241">
    <property type="entry name" value="HAT_PRP39_C"/>
    <property type="match status" value="1"/>
</dbReference>
<keyword evidence="12" id="KW-1185">Reference proteome</keyword>
<evidence type="ECO:0000256" key="7">
    <source>
        <dbReference type="ARBA" id="ARBA00038019"/>
    </source>
</evidence>
<feature type="compositionally biased region" description="Basic and acidic residues" evidence="10">
    <location>
        <begin position="407"/>
        <end position="429"/>
    </location>
</feature>
<dbReference type="PANTHER" id="PTHR17204:SF5">
    <property type="entry name" value="PRE-MRNA-PROCESSING FACTOR 39"/>
    <property type="match status" value="1"/>
</dbReference>
<dbReference type="EMBL" id="JANEYG010000001">
    <property type="protein sequence ID" value="KAJ8925507.1"/>
    <property type="molecule type" value="Genomic_DNA"/>
</dbReference>
<dbReference type="PANTHER" id="PTHR17204">
    <property type="entry name" value="PRE-MRNA PROCESSING PROTEIN PRP39-RELATED"/>
    <property type="match status" value="1"/>
</dbReference>
<comment type="subcellular location">
    <subcellularLocation>
        <location evidence="2">Nucleus</location>
    </subcellularLocation>
</comment>
<dbReference type="Proteomes" id="UP001159042">
    <property type="component" value="Unassembled WGS sequence"/>
</dbReference>
<name>A0AAV8WH12_9CUCU</name>
<evidence type="ECO:0000256" key="5">
    <source>
        <dbReference type="ARBA" id="ARBA00023187"/>
    </source>
</evidence>
<dbReference type="GO" id="GO:0000395">
    <property type="term" value="P:mRNA 5'-splice site recognition"/>
    <property type="evidence" value="ECO:0007669"/>
    <property type="project" value="TreeGrafter"/>
</dbReference>
<dbReference type="InterPro" id="IPR011990">
    <property type="entry name" value="TPR-like_helical_dom_sf"/>
</dbReference>
<feature type="compositionally biased region" description="Basic and acidic residues" evidence="10">
    <location>
        <begin position="220"/>
        <end position="229"/>
    </location>
</feature>
<keyword evidence="3" id="KW-0507">mRNA processing</keyword>
<dbReference type="Pfam" id="PF23240">
    <property type="entry name" value="HAT_PRP39_N"/>
    <property type="match status" value="1"/>
</dbReference>
<feature type="compositionally biased region" description="Acidic residues" evidence="10">
    <location>
        <begin position="208"/>
        <end position="219"/>
    </location>
</feature>
<evidence type="ECO:0000256" key="6">
    <source>
        <dbReference type="ARBA" id="ARBA00023242"/>
    </source>
</evidence>
<feature type="compositionally biased region" description="Basic and acidic residues" evidence="10">
    <location>
        <begin position="182"/>
        <end position="207"/>
    </location>
</feature>
<dbReference type="AlphaFoldDB" id="A0AAV8WH12"/>
<dbReference type="GO" id="GO:0030627">
    <property type="term" value="F:pre-mRNA 5'-splice site binding"/>
    <property type="evidence" value="ECO:0007669"/>
    <property type="project" value="TreeGrafter"/>
</dbReference>
<evidence type="ECO:0000256" key="10">
    <source>
        <dbReference type="SAM" id="MobiDB-lite"/>
    </source>
</evidence>
<proteinExistence type="inferred from homology"/>
<feature type="compositionally biased region" description="Basic and acidic residues" evidence="10">
    <location>
        <begin position="54"/>
        <end position="75"/>
    </location>
</feature>
<sequence>MDDKEESVTSVRRTRSGKIVSTPSKPVPKATTRRTRKKVVLMEVEVSDEDEETAKDNKAAAENKEEKEFEEKLLETPEESNESVENKNNETNRESDHESRDNDKNGEVVKENDDSITFVLNDIDMLETLEVENENKDEDKIDLVMAMDDEESDVLFEDNKGKYKETDSNDGEEPEPNLDINTETRKLTHYERAGADQTKEVEDTKMESDEEVVYTDEAPDSGRRIKDKYTAQSEEDRSDSDSNKKEIKSPQKIEQDEEPDDSDLDKMEVSDSSTKIGIESRDESDDKGSGKAISEEELMEETAKSTKPRDSLDETKEQDEKQNGDPDAENISEDELPGVPVVKVPEAEEVSDEELPGPKRAELPADTEVVSEDELPSVKNEPKKEGVKRKLDEGDYDPGSPTSETEVPTKKPSLEAPAEKEKEEKPVKPKKLPELDKYWKAVNDDPTDFTGWTYLLQYVDQENDMEAAREAYDAFLSHYPYCYGYWRKYADYEKRKGNKKKCEEVFERGLKAIPLSVDLWIHYLTYAKTTRPDDEEYIRSQFERALAACGLEFRSDRLWDSYIKWETEGKRLQKVTAIYDRLLATPTQGYTTHFDNFQEHISSNPPNKVVEVDEFLALRKEVRHMLKHDVTTDNADNSDAPPGDEEQSKVVSSDEETKSIRERIVSIRRKIHKSTVNAVTARWNYEEGIKRPYFHVKPLERCQLKNWQDYLDYETEQGDRVRIIVLFERCLIACALYEEFWMKFVHYLEGLKDPELVPKVRDVYERACTIHHLKKPNLHLQWAMFEESVDNCSRAAEILVNLEKSVPNVLQIAYRRINLERRRGEHERCMQLYEHYINNSKNKMISSNIAIKYSRFCLRVLKELEKAQEVLKTAIGKDPNNPRLYLQLIDLTLQKENVTESEIIEIIDSFLDKETTDSEQKVLFAQRKLEYLEDFGNDIQSVQTAYDQYQKFIKQNKENAKKKEAKSEASTNKKDKTAVQSSSQSSSYGNYGNYGASNQTSYPYSGSQQGQYNYQQYGQGDQYQYQNWQYPQGGYGGYNQWGGYGGGYGY</sequence>
<feature type="region of interest" description="Disordered" evidence="10">
    <location>
        <begin position="960"/>
        <end position="994"/>
    </location>
</feature>
<feature type="compositionally biased region" description="Basic and acidic residues" evidence="10">
    <location>
        <begin position="380"/>
        <end position="393"/>
    </location>
</feature>
<feature type="compositionally biased region" description="Basic and acidic residues" evidence="10">
    <location>
        <begin position="84"/>
        <end position="113"/>
    </location>
</feature>
<evidence type="ECO:0000256" key="8">
    <source>
        <dbReference type="ARBA" id="ARBA00067962"/>
    </source>
</evidence>
<evidence type="ECO:0000256" key="2">
    <source>
        <dbReference type="ARBA" id="ARBA00004123"/>
    </source>
</evidence>
<comment type="similarity">
    <text evidence="7">Belongs to the PRP39 family.</text>
</comment>
<dbReference type="SUPFAM" id="SSF48452">
    <property type="entry name" value="TPR-like"/>
    <property type="match status" value="2"/>
</dbReference>
<feature type="region of interest" description="Disordered" evidence="10">
    <location>
        <begin position="1"/>
        <end position="118"/>
    </location>
</feature>
<feature type="region of interest" description="Disordered" evidence="10">
    <location>
        <begin position="627"/>
        <end position="657"/>
    </location>
</feature>
<feature type="compositionally biased region" description="Basic and acidic residues" evidence="10">
    <location>
        <begin position="301"/>
        <end position="324"/>
    </location>
</feature>
<evidence type="ECO:0000256" key="1">
    <source>
        <dbReference type="ARBA" id="ARBA00003777"/>
    </source>
</evidence>
<protein>
    <recommendedName>
        <fullName evidence="8">Pre-mRNA-processing factor 39</fullName>
    </recommendedName>
    <alternativeName>
        <fullName evidence="9">PRP39 homolog</fullName>
    </alternativeName>
</protein>
<feature type="region of interest" description="Disordered" evidence="10">
    <location>
        <begin position="148"/>
        <end position="429"/>
    </location>
</feature>
<feature type="compositionally biased region" description="Basic and acidic residues" evidence="10">
    <location>
        <begin position="960"/>
        <end position="977"/>
    </location>
</feature>
<dbReference type="GO" id="GO:0000243">
    <property type="term" value="C:commitment complex"/>
    <property type="evidence" value="ECO:0007669"/>
    <property type="project" value="TreeGrafter"/>
</dbReference>
<accession>A0AAV8WH12</accession>
<dbReference type="FunFam" id="1.25.40.10:FF:000063">
    <property type="entry name" value="Pre-mRNA processing factor 39"/>
    <property type="match status" value="1"/>
</dbReference>
<evidence type="ECO:0000256" key="9">
    <source>
        <dbReference type="ARBA" id="ARBA00080852"/>
    </source>
</evidence>
<organism evidence="11 12">
    <name type="scientific">Exocentrus adspersus</name>
    <dbReference type="NCBI Taxonomy" id="1586481"/>
    <lineage>
        <taxon>Eukaryota</taxon>
        <taxon>Metazoa</taxon>
        <taxon>Ecdysozoa</taxon>
        <taxon>Arthropoda</taxon>
        <taxon>Hexapoda</taxon>
        <taxon>Insecta</taxon>
        <taxon>Pterygota</taxon>
        <taxon>Neoptera</taxon>
        <taxon>Endopterygota</taxon>
        <taxon>Coleoptera</taxon>
        <taxon>Polyphaga</taxon>
        <taxon>Cucujiformia</taxon>
        <taxon>Chrysomeloidea</taxon>
        <taxon>Cerambycidae</taxon>
        <taxon>Lamiinae</taxon>
        <taxon>Acanthocinini</taxon>
        <taxon>Exocentrus</taxon>
    </lineage>
</organism>
<dbReference type="SMART" id="SM00386">
    <property type="entry name" value="HAT"/>
    <property type="match status" value="6"/>
</dbReference>
<keyword evidence="6" id="KW-0539">Nucleus</keyword>
<gene>
    <name evidence="11" type="ORF">NQ315_009346</name>
</gene>
<feature type="compositionally biased region" description="Low complexity" evidence="10">
    <location>
        <begin position="980"/>
        <end position="994"/>
    </location>
</feature>
<comment type="function">
    <text evidence="1">Involved in pre-mRNA splicing.</text>
</comment>
<feature type="compositionally biased region" description="Basic and acidic residues" evidence="10">
    <location>
        <begin position="278"/>
        <end position="289"/>
    </location>
</feature>
<dbReference type="InterPro" id="IPR059164">
    <property type="entry name" value="HAT_PRP39_C"/>
</dbReference>
<comment type="caution">
    <text evidence="11">The sequence shown here is derived from an EMBL/GenBank/DDBJ whole genome shotgun (WGS) entry which is preliminary data.</text>
</comment>
<evidence type="ECO:0000313" key="12">
    <source>
        <dbReference type="Proteomes" id="UP001159042"/>
    </source>
</evidence>
<evidence type="ECO:0000256" key="4">
    <source>
        <dbReference type="ARBA" id="ARBA00022737"/>
    </source>
</evidence>
<feature type="compositionally biased region" description="Basic and acidic residues" evidence="10">
    <location>
        <begin position="239"/>
        <end position="254"/>
    </location>
</feature>
<dbReference type="FunFam" id="1.25.40.10:FF:000091">
    <property type="entry name" value="Pre-mRNA-processing factor 39"/>
    <property type="match status" value="1"/>
</dbReference>
<dbReference type="GO" id="GO:0071004">
    <property type="term" value="C:U2-type prespliceosome"/>
    <property type="evidence" value="ECO:0007669"/>
    <property type="project" value="TreeGrafter"/>
</dbReference>
<dbReference type="Gene3D" id="1.25.40.10">
    <property type="entry name" value="Tetratricopeptide repeat domain"/>
    <property type="match status" value="2"/>
</dbReference>
<evidence type="ECO:0000313" key="11">
    <source>
        <dbReference type="EMBL" id="KAJ8925507.1"/>
    </source>
</evidence>
<evidence type="ECO:0000256" key="3">
    <source>
        <dbReference type="ARBA" id="ARBA00022664"/>
    </source>
</evidence>
<keyword evidence="4" id="KW-0677">Repeat</keyword>
<feature type="compositionally biased region" description="Acidic residues" evidence="10">
    <location>
        <begin position="326"/>
        <end position="336"/>
    </location>
</feature>